<feature type="chain" id="PRO_5019621566" description="Dolichyl-diphosphooligosaccharide--protein glycosyltransferase subunit 2" evidence="1">
    <location>
        <begin position="17"/>
        <end position="113"/>
    </location>
</feature>
<comment type="function">
    <text evidence="1">Subunit of the oligosaccharyl transferase (OST) complex that catalyzes the initial transfer of a defined glycan (Glc(3)Man(9)GlcNAc(2) in eukaryotes) from the lipid carrier dolichol-pyrophosphate to an asparagine residue within an Asn-X-Ser/Thr consensus motif in nascent polypeptide chains, the first step in protein N-glycosylation. N-glycosylation occurs cotranslationally and the complex associates with the Sec61 complex at the channel-forming translocon complex that mediates protein translocation across the endoplasmic reticulum (ER). All subunits are required for a maximal enzyme activity.</text>
</comment>
<evidence type="ECO:0000313" key="3">
    <source>
        <dbReference type="Proteomes" id="UP000035642"/>
    </source>
</evidence>
<comment type="subunit">
    <text evidence="1">Component of the oligosaccharyltransferase (OST) complex.</text>
</comment>
<evidence type="ECO:0000256" key="1">
    <source>
        <dbReference type="RuleBase" id="RU366029"/>
    </source>
</evidence>
<keyword evidence="1" id="KW-0256">Endoplasmic reticulum</keyword>
<protein>
    <recommendedName>
        <fullName evidence="1">Dolichyl-diphosphooligosaccharide--protein glycosyltransferase subunit 2</fullName>
    </recommendedName>
    <alternativeName>
        <fullName evidence="1">Ribophorin-2</fullName>
    </alternativeName>
</protein>
<dbReference type="UniPathway" id="UPA00378"/>
<reference evidence="4" key="2">
    <citation type="submission" date="2017-02" db="UniProtKB">
        <authorList>
            <consortium name="WormBaseParasite"/>
        </authorList>
    </citation>
    <scope>IDENTIFICATION</scope>
</reference>
<sequence length="113" mass="12453">MRLFVLLYLTYSSTYAISLNTYWDENDTVQLSKVLEDVLKTKKDKIASLHYAVSGLKLLNVAPSATSAQEVCEVAKKADLKVLETLYHASALSGDLPGCALSKINEAQVSEIW</sequence>
<proteinExistence type="inferred from homology"/>
<keyword evidence="1" id="KW-0732">Signal</keyword>
<dbReference type="AlphaFoldDB" id="A0A0K0D0I7"/>
<comment type="subcellular location">
    <subcellularLocation>
        <location evidence="1">Endoplasmic reticulum membrane</location>
        <topology evidence="1">Multi-pass membrane protein</topology>
    </subcellularLocation>
</comment>
<feature type="signal peptide" evidence="1">
    <location>
        <begin position="1"/>
        <end position="16"/>
    </location>
</feature>
<dbReference type="STRING" id="6313.A0A0K0D0I7"/>
<accession>A0A0K0D0I7</accession>
<evidence type="ECO:0000259" key="2">
    <source>
        <dbReference type="Pfam" id="PF05817"/>
    </source>
</evidence>
<dbReference type="InterPro" id="IPR055373">
    <property type="entry name" value="Ribophorin_II_N"/>
</dbReference>
<dbReference type="Proteomes" id="UP000035642">
    <property type="component" value="Unassembled WGS sequence"/>
</dbReference>
<comment type="pathway">
    <text evidence="1">Protein modification; protein glycosylation.</text>
</comment>
<dbReference type="GO" id="GO:0008250">
    <property type="term" value="C:oligosaccharyltransferase complex"/>
    <property type="evidence" value="ECO:0007669"/>
    <property type="project" value="UniProtKB-UniRule"/>
</dbReference>
<dbReference type="WBParaSite" id="ACAC_0000357701-mRNA-1">
    <property type="protein sequence ID" value="ACAC_0000357701-mRNA-1"/>
    <property type="gene ID" value="ACAC_0000357701"/>
</dbReference>
<keyword evidence="3" id="KW-1185">Reference proteome</keyword>
<comment type="similarity">
    <text evidence="1">Belongs to the SWP1 family.</text>
</comment>
<dbReference type="Pfam" id="PF05817">
    <property type="entry name" value="Ribophorin_II"/>
    <property type="match status" value="1"/>
</dbReference>
<organism evidence="3 4">
    <name type="scientific">Angiostrongylus cantonensis</name>
    <name type="common">Rat lungworm</name>
    <dbReference type="NCBI Taxonomy" id="6313"/>
    <lineage>
        <taxon>Eukaryota</taxon>
        <taxon>Metazoa</taxon>
        <taxon>Ecdysozoa</taxon>
        <taxon>Nematoda</taxon>
        <taxon>Chromadorea</taxon>
        <taxon>Rhabditida</taxon>
        <taxon>Rhabditina</taxon>
        <taxon>Rhabditomorpha</taxon>
        <taxon>Strongyloidea</taxon>
        <taxon>Metastrongylidae</taxon>
        <taxon>Angiostrongylus</taxon>
    </lineage>
</organism>
<dbReference type="GO" id="GO:0006487">
    <property type="term" value="P:protein N-linked glycosylation"/>
    <property type="evidence" value="ECO:0007669"/>
    <property type="project" value="UniProtKB-UniRule"/>
</dbReference>
<name>A0A0K0D0I7_ANGCA</name>
<evidence type="ECO:0000313" key="4">
    <source>
        <dbReference type="WBParaSite" id="ACAC_0000357701-mRNA-1"/>
    </source>
</evidence>
<reference evidence="3" key="1">
    <citation type="submission" date="2012-09" db="EMBL/GenBank/DDBJ databases">
        <authorList>
            <person name="Martin A.A."/>
        </authorList>
    </citation>
    <scope>NUCLEOTIDE SEQUENCE</scope>
</reference>
<feature type="domain" description="Ribophorin II N-terminal" evidence="2">
    <location>
        <begin position="24"/>
        <end position="109"/>
    </location>
</feature>